<protein>
    <submittedName>
        <fullName evidence="1">Uncharacterized protein</fullName>
    </submittedName>
</protein>
<name>A0A4Z1FVF4_9HELO</name>
<evidence type="ECO:0000313" key="2">
    <source>
        <dbReference type="Proteomes" id="UP000297910"/>
    </source>
</evidence>
<gene>
    <name evidence="1" type="ORF">BPAE_0051g00140</name>
</gene>
<sequence>MHASPINASVRAEFQKGAYKHAEFETLQTRLIVPTPEYIAESMNSPNIKTYLGSHLHRKKICMITGLGISSKGTTSQGDHSSLGGNTQLGIPTMPTVSGSLGFSVNYQRRVDEEVTSGAEDFVWAFSLRRIYYHKGSLVKSDVFADGVIFTENKKVSRYEDCEHKPATNDNTKIIVEGMNENDFDAGLGQIYVLRVVYFGNGERFMVWK</sequence>
<dbReference type="AlphaFoldDB" id="A0A4Z1FVF4"/>
<organism evidence="1 2">
    <name type="scientific">Botrytis paeoniae</name>
    <dbReference type="NCBI Taxonomy" id="278948"/>
    <lineage>
        <taxon>Eukaryota</taxon>
        <taxon>Fungi</taxon>
        <taxon>Dikarya</taxon>
        <taxon>Ascomycota</taxon>
        <taxon>Pezizomycotina</taxon>
        <taxon>Leotiomycetes</taxon>
        <taxon>Helotiales</taxon>
        <taxon>Sclerotiniaceae</taxon>
        <taxon>Botrytis</taxon>
    </lineage>
</organism>
<accession>A0A4Z1FVF4</accession>
<evidence type="ECO:0000313" key="1">
    <source>
        <dbReference type="EMBL" id="TGO26879.1"/>
    </source>
</evidence>
<dbReference type="EMBL" id="PQXI01000051">
    <property type="protein sequence ID" value="TGO26879.1"/>
    <property type="molecule type" value="Genomic_DNA"/>
</dbReference>
<proteinExistence type="predicted"/>
<dbReference type="Proteomes" id="UP000297910">
    <property type="component" value="Unassembled WGS sequence"/>
</dbReference>
<keyword evidence="2" id="KW-1185">Reference proteome</keyword>
<reference evidence="1 2" key="1">
    <citation type="submission" date="2017-12" db="EMBL/GenBank/DDBJ databases">
        <title>Comparative genomics of Botrytis spp.</title>
        <authorList>
            <person name="Valero-Jimenez C.A."/>
            <person name="Tapia P."/>
            <person name="Veloso J."/>
            <person name="Silva-Moreno E."/>
            <person name="Staats M."/>
            <person name="Valdes J.H."/>
            <person name="Van Kan J.A.L."/>
        </authorList>
    </citation>
    <scope>NUCLEOTIDE SEQUENCE [LARGE SCALE GENOMIC DNA]</scope>
    <source>
        <strain evidence="1 2">Bp0003</strain>
    </source>
</reference>
<comment type="caution">
    <text evidence="1">The sequence shown here is derived from an EMBL/GenBank/DDBJ whole genome shotgun (WGS) entry which is preliminary data.</text>
</comment>